<feature type="transmembrane region" description="Helical" evidence="6">
    <location>
        <begin position="262"/>
        <end position="280"/>
    </location>
</feature>
<feature type="transmembrane region" description="Helical" evidence="6">
    <location>
        <begin position="382"/>
        <end position="404"/>
    </location>
</feature>
<feature type="transmembrane region" description="Helical" evidence="6">
    <location>
        <begin position="53"/>
        <end position="79"/>
    </location>
</feature>
<gene>
    <name evidence="7" type="ORF">HZZ13_19270</name>
</gene>
<dbReference type="EMBL" id="JACCHP010000012">
    <property type="protein sequence ID" value="MBH5399911.1"/>
    <property type="molecule type" value="Genomic_DNA"/>
</dbReference>
<reference evidence="7 8" key="1">
    <citation type="submission" date="2020-07" db="EMBL/GenBank/DDBJ databases">
        <title>Bradyrhizobium diversity isolated from nodules of indigenous legumes of Western Australia.</title>
        <authorList>
            <person name="Klepa M.S."/>
        </authorList>
    </citation>
    <scope>NUCLEOTIDE SEQUENCE [LARGE SCALE GENOMIC DNA]</scope>
    <source>
        <strain evidence="7 8">CNPSo 4010</strain>
    </source>
</reference>
<feature type="transmembrane region" description="Helical" evidence="6">
    <location>
        <begin position="322"/>
        <end position="341"/>
    </location>
</feature>
<feature type="transmembrane region" description="Helical" evidence="6">
    <location>
        <begin position="135"/>
        <end position="154"/>
    </location>
</feature>
<organism evidence="7 8">
    <name type="scientific">Bradyrhizobium agreste</name>
    <dbReference type="NCBI Taxonomy" id="2751811"/>
    <lineage>
        <taxon>Bacteria</taxon>
        <taxon>Pseudomonadati</taxon>
        <taxon>Pseudomonadota</taxon>
        <taxon>Alphaproteobacteria</taxon>
        <taxon>Hyphomicrobiales</taxon>
        <taxon>Nitrobacteraceae</taxon>
        <taxon>Bradyrhizobium</taxon>
    </lineage>
</organism>
<dbReference type="PANTHER" id="PTHR30250">
    <property type="entry name" value="PST FAMILY PREDICTED COLANIC ACID TRANSPORTER"/>
    <property type="match status" value="1"/>
</dbReference>
<feature type="transmembrane region" description="Helical" evidence="6">
    <location>
        <begin position="192"/>
        <end position="215"/>
    </location>
</feature>
<keyword evidence="3 6" id="KW-0812">Transmembrane</keyword>
<evidence type="ECO:0000256" key="1">
    <source>
        <dbReference type="ARBA" id="ARBA00004651"/>
    </source>
</evidence>
<dbReference type="RefSeq" id="WP_197961124.1">
    <property type="nucleotide sequence ID" value="NZ_JACCHP010000012.1"/>
</dbReference>
<protein>
    <recommendedName>
        <fullName evidence="9">Membrane protein involved in the export of O-antigen and teichoic acid</fullName>
    </recommendedName>
</protein>
<feature type="transmembrane region" description="Helical" evidence="6">
    <location>
        <begin position="236"/>
        <end position="256"/>
    </location>
</feature>
<evidence type="ECO:0000313" key="7">
    <source>
        <dbReference type="EMBL" id="MBH5399911.1"/>
    </source>
</evidence>
<keyword evidence="2" id="KW-1003">Cell membrane</keyword>
<feature type="transmembrane region" description="Helical" evidence="6">
    <location>
        <begin position="91"/>
        <end position="115"/>
    </location>
</feature>
<feature type="transmembrane region" description="Helical" evidence="6">
    <location>
        <begin position="21"/>
        <end position="41"/>
    </location>
</feature>
<name>A0ABS0PSG3_9BRAD</name>
<dbReference type="Proteomes" id="UP000807370">
    <property type="component" value="Unassembled WGS sequence"/>
</dbReference>
<dbReference type="InterPro" id="IPR050833">
    <property type="entry name" value="Poly_Biosynth_Transport"/>
</dbReference>
<proteinExistence type="predicted"/>
<sequence length="440" mass="46054">MTTVALNFAAVRRRIRSAFAAYLFARTIRVAEQIILVPLFLSSWGAQLYGEWLAVAALAGFAAIANLGVGQAAAAEVVLQSTRNELGKASRVVVTSLVTIVASITVGLVGLGLILAVADLRALVGIGLDDMPTPALLVVMLAAATLITFLSEPLAGTLSAAHGAAVPNAIAAISKTIELVCIAIALRAGAGPLAIAGTMLAGAALNVTFHVAWTLRRVTWFSFSVANFDLEFLIRTWRSAAGFFLIFVCINILGVYLPRLLVSHSLGPVALATFSVLATYTKTARNLATMTSQATQVEIGRLWASGETKNVRRLIRRMLRNATLLAAVLLLAELVLAPTIVPRWTGGHIPLDWALMIALALVALLGCYVDGVLLAASALNQVGLIAFGYALGLLIGIVGAAILLPWTGHLAIIGIGLLLPEIGGAFSGSRTLGRMARQSK</sequence>
<keyword evidence="5 6" id="KW-0472">Membrane</keyword>
<evidence type="ECO:0000256" key="3">
    <source>
        <dbReference type="ARBA" id="ARBA00022692"/>
    </source>
</evidence>
<evidence type="ECO:0000256" key="2">
    <source>
        <dbReference type="ARBA" id="ARBA00022475"/>
    </source>
</evidence>
<feature type="transmembrane region" description="Helical" evidence="6">
    <location>
        <begin position="353"/>
        <end position="375"/>
    </location>
</feature>
<comment type="subcellular location">
    <subcellularLocation>
        <location evidence="1">Cell membrane</location>
        <topology evidence="1">Multi-pass membrane protein</topology>
    </subcellularLocation>
</comment>
<evidence type="ECO:0008006" key="9">
    <source>
        <dbReference type="Google" id="ProtNLM"/>
    </source>
</evidence>
<accession>A0ABS0PSG3</accession>
<feature type="transmembrane region" description="Helical" evidence="6">
    <location>
        <begin position="410"/>
        <end position="432"/>
    </location>
</feature>
<evidence type="ECO:0000256" key="5">
    <source>
        <dbReference type="ARBA" id="ARBA00023136"/>
    </source>
</evidence>
<feature type="transmembrane region" description="Helical" evidence="6">
    <location>
        <begin position="166"/>
        <end position="186"/>
    </location>
</feature>
<evidence type="ECO:0000313" key="8">
    <source>
        <dbReference type="Proteomes" id="UP000807370"/>
    </source>
</evidence>
<evidence type="ECO:0000256" key="4">
    <source>
        <dbReference type="ARBA" id="ARBA00022989"/>
    </source>
</evidence>
<evidence type="ECO:0000256" key="6">
    <source>
        <dbReference type="SAM" id="Phobius"/>
    </source>
</evidence>
<keyword evidence="8" id="KW-1185">Reference proteome</keyword>
<keyword evidence="4 6" id="KW-1133">Transmembrane helix</keyword>
<dbReference type="PANTHER" id="PTHR30250:SF26">
    <property type="entry name" value="PSMA PROTEIN"/>
    <property type="match status" value="1"/>
</dbReference>
<comment type="caution">
    <text evidence="7">The sequence shown here is derived from an EMBL/GenBank/DDBJ whole genome shotgun (WGS) entry which is preliminary data.</text>
</comment>